<protein>
    <submittedName>
        <fullName evidence="1">Transcription initiation factor IIE, alpha FINGER, Transcription</fullName>
    </submittedName>
</protein>
<organism evidence="1">
    <name type="scientific">Ackermannviridae sp</name>
    <dbReference type="NCBI Taxonomy" id="2831612"/>
    <lineage>
        <taxon>Viruses</taxon>
        <taxon>Duplodnaviria</taxon>
        <taxon>Heunggongvirae</taxon>
        <taxon>Uroviricota</taxon>
        <taxon>Caudoviricetes</taxon>
        <taxon>Pantevenvirales</taxon>
        <taxon>Ackermannviridae</taxon>
    </lineage>
</organism>
<name>A0A8S5VK82_9CAUD</name>
<evidence type="ECO:0000313" key="1">
    <source>
        <dbReference type="EMBL" id="DAG89087.1"/>
    </source>
</evidence>
<sequence length="76" mass="8725">MTSFWGHQDNPFPPDEPAFPRCPVCGAECEAIYLIRTANHDTEIFGCNICYNPDDYPGEDVTESDPWEDSRCMEDY</sequence>
<accession>A0A8S5VK82</accession>
<proteinExistence type="predicted"/>
<dbReference type="EMBL" id="BK035253">
    <property type="protein sequence ID" value="DAG89087.1"/>
    <property type="molecule type" value="Genomic_DNA"/>
</dbReference>
<reference evidence="1" key="1">
    <citation type="journal article" date="2021" name="Proc. Natl. Acad. Sci. U.S.A.">
        <title>A Catalog of Tens of Thousands of Viruses from Human Metagenomes Reveals Hidden Associations with Chronic Diseases.</title>
        <authorList>
            <person name="Tisza M.J."/>
            <person name="Buck C.B."/>
        </authorList>
    </citation>
    <scope>NUCLEOTIDE SEQUENCE</scope>
    <source>
        <strain evidence="1">CtfgE36</strain>
    </source>
</reference>